<dbReference type="HOGENOM" id="CLU_3142249_0_0_6"/>
<proteinExistence type="predicted"/>
<name>A0A0K0GG95_XANOP</name>
<reference evidence="1 2" key="1">
    <citation type="journal article" date="2008" name="BMC Genomics">
        <title>Genome sequence and rapid evolution of the rice pathogen Xanthomonas oryzae pv. oryzae PXO99A.</title>
        <authorList>
            <person name="Salzberg S.L."/>
            <person name="Sommer D.D."/>
            <person name="Schatz M.C."/>
            <person name="Phillippy A.M."/>
            <person name="Rabinowicz P.D."/>
            <person name="Tsuge S."/>
            <person name="Furutani A."/>
            <person name="Ochiai H."/>
            <person name="Delcher A.L."/>
            <person name="Kelley D."/>
            <person name="Madupu R."/>
            <person name="Puiu D."/>
            <person name="Radune D."/>
            <person name="Shumway M."/>
            <person name="Trapnell C."/>
            <person name="Aparna G."/>
            <person name="Jha G."/>
            <person name="Pandey A."/>
            <person name="Patil P.B."/>
            <person name="Ishihara H."/>
            <person name="Meyer D.F."/>
            <person name="Szurek B."/>
            <person name="Verdier V."/>
            <person name="Koebnik R."/>
            <person name="Dow J.M."/>
            <person name="Ryan R.P."/>
            <person name="Hirata H."/>
            <person name="Tsuyumu S."/>
            <person name="Won Lee S."/>
            <person name="Seo Y.S."/>
            <person name="Sriariyanum M."/>
            <person name="Ronald P.C."/>
            <person name="Sonti R.V."/>
            <person name="Van Sluys M.A."/>
            <person name="Leach J.E."/>
            <person name="White F.F."/>
            <person name="Bogdanove A.J."/>
        </authorList>
    </citation>
    <scope>NUCLEOTIDE SEQUENCE [LARGE SCALE GENOMIC DNA]</scope>
    <source>
        <strain evidence="1 2">PXO99A</strain>
    </source>
</reference>
<evidence type="ECO:0000313" key="1">
    <source>
        <dbReference type="EMBL" id="ACD57023.1"/>
    </source>
</evidence>
<accession>A0A0K0GG95</accession>
<dbReference type="AlphaFoldDB" id="A0A0K0GG95"/>
<dbReference type="Proteomes" id="UP000001740">
    <property type="component" value="Chromosome"/>
</dbReference>
<organism evidence="1 2">
    <name type="scientific">Xanthomonas oryzae pv. oryzae (strain PXO99A)</name>
    <dbReference type="NCBI Taxonomy" id="360094"/>
    <lineage>
        <taxon>Bacteria</taxon>
        <taxon>Pseudomonadati</taxon>
        <taxon>Pseudomonadota</taxon>
        <taxon>Gammaproteobacteria</taxon>
        <taxon>Lysobacterales</taxon>
        <taxon>Lysobacteraceae</taxon>
        <taxon>Xanthomonas</taxon>
    </lineage>
</organism>
<evidence type="ECO:0000313" key="2">
    <source>
        <dbReference type="Proteomes" id="UP000001740"/>
    </source>
</evidence>
<sequence>MRAKAAGCTGTAAVTRVPNAGMTVWAMVPGSTQSGETRLHARVTLEHAA</sequence>
<dbReference type="KEGG" id="xop:PXO_03851"/>
<gene>
    <name evidence="1" type="ordered locus">PXO_03851</name>
</gene>
<protein>
    <submittedName>
        <fullName evidence="1">Uncharacterized protein</fullName>
    </submittedName>
</protein>
<dbReference type="EMBL" id="CP000967">
    <property type="protein sequence ID" value="ACD57023.1"/>
    <property type="molecule type" value="Genomic_DNA"/>
</dbReference>